<evidence type="ECO:0000313" key="3">
    <source>
        <dbReference type="Proteomes" id="UP000176377"/>
    </source>
</evidence>
<organism evidence="2 3">
    <name type="scientific">Candidatus Kaiserbacteria bacterium RIFCSPHIGHO2_01_FULL_56_24</name>
    <dbReference type="NCBI Taxonomy" id="1798487"/>
    <lineage>
        <taxon>Bacteria</taxon>
        <taxon>Candidatus Kaiseribacteriota</taxon>
    </lineage>
</organism>
<keyword evidence="1" id="KW-0732">Signal</keyword>
<comment type="caution">
    <text evidence="2">The sequence shown here is derived from an EMBL/GenBank/DDBJ whole genome shotgun (WGS) entry which is preliminary data.</text>
</comment>
<proteinExistence type="predicted"/>
<evidence type="ECO:0000256" key="1">
    <source>
        <dbReference type="SAM" id="SignalP"/>
    </source>
</evidence>
<reference evidence="2 3" key="1">
    <citation type="journal article" date="2016" name="Nat. Commun.">
        <title>Thousands of microbial genomes shed light on interconnected biogeochemical processes in an aquifer system.</title>
        <authorList>
            <person name="Anantharaman K."/>
            <person name="Brown C.T."/>
            <person name="Hug L.A."/>
            <person name="Sharon I."/>
            <person name="Castelle C.J."/>
            <person name="Probst A.J."/>
            <person name="Thomas B.C."/>
            <person name="Singh A."/>
            <person name="Wilkins M.J."/>
            <person name="Karaoz U."/>
            <person name="Brodie E.L."/>
            <person name="Williams K.H."/>
            <person name="Hubbard S.S."/>
            <person name="Banfield J.F."/>
        </authorList>
    </citation>
    <scope>NUCLEOTIDE SEQUENCE [LARGE SCALE GENOMIC DNA]</scope>
</reference>
<dbReference type="EMBL" id="MFLA01000032">
    <property type="protein sequence ID" value="OGG58606.1"/>
    <property type="molecule type" value="Genomic_DNA"/>
</dbReference>
<sequence length="92" mass="9675">MRTLLTGAVVAFLALGVASSSYGESGILKVNAPIDHQLKLFGVKKPKNQSTPQTAWVCQTPGFWCTYFTPSWVGAACCCWAGGACIPGYTSG</sequence>
<accession>A0A1F6DB19</accession>
<dbReference type="Proteomes" id="UP000176377">
    <property type="component" value="Unassembled WGS sequence"/>
</dbReference>
<feature type="signal peptide" evidence="1">
    <location>
        <begin position="1"/>
        <end position="23"/>
    </location>
</feature>
<feature type="chain" id="PRO_5009523755" evidence="1">
    <location>
        <begin position="24"/>
        <end position="92"/>
    </location>
</feature>
<dbReference type="AlphaFoldDB" id="A0A1F6DB19"/>
<evidence type="ECO:0000313" key="2">
    <source>
        <dbReference type="EMBL" id="OGG58606.1"/>
    </source>
</evidence>
<name>A0A1F6DB19_9BACT</name>
<protein>
    <submittedName>
        <fullName evidence="2">Uncharacterized protein</fullName>
    </submittedName>
</protein>
<gene>
    <name evidence="2" type="ORF">A2765_02695</name>
</gene>